<evidence type="ECO:0000259" key="7">
    <source>
        <dbReference type="PROSITE" id="PS51352"/>
    </source>
</evidence>
<dbReference type="InterPro" id="IPR013766">
    <property type="entry name" value="Thioredoxin_domain"/>
</dbReference>
<dbReference type="PROSITE" id="PS51352">
    <property type="entry name" value="THIOREDOXIN_2"/>
    <property type="match status" value="1"/>
</dbReference>
<evidence type="ECO:0000256" key="4">
    <source>
        <dbReference type="ARBA" id="ARBA00023157"/>
    </source>
</evidence>
<dbReference type="PANTHER" id="PTHR13887:SF14">
    <property type="entry name" value="DISULFIDE BOND FORMATION PROTEIN D"/>
    <property type="match status" value="1"/>
</dbReference>
<dbReference type="SUPFAM" id="SSF52833">
    <property type="entry name" value="Thioredoxin-like"/>
    <property type="match status" value="1"/>
</dbReference>
<dbReference type="Gene3D" id="3.40.30.10">
    <property type="entry name" value="Glutaredoxin"/>
    <property type="match status" value="1"/>
</dbReference>
<gene>
    <name evidence="8" type="ORF">A3G53_01760</name>
</gene>
<keyword evidence="3" id="KW-0560">Oxidoreductase</keyword>
<feature type="transmembrane region" description="Helical" evidence="6">
    <location>
        <begin position="23"/>
        <end position="40"/>
    </location>
</feature>
<sequence>MEEQTTDVQNPIPPNNPLNQSQIAGAIIVAGLVIAGAIILKGGSAPEAQIPVPDNVDNSLLAPVTAEDYMMGNANAKVVLIEYADFQCPFCGRFFTDTEGVLREKYINTGKIKFVYRDFAFLGPESIGAAEAARCAGEQGKFWEYHDYLYTHQNGENRGAFADANLKSFAQILDLNTSAFSQCLDSGKYTKAVNDSTAAGKAARVNGTPKGFILKNGEIVSTIDGARPTAEVTAKLDAALK</sequence>
<dbReference type="InterPro" id="IPR012336">
    <property type="entry name" value="Thioredoxin-like_fold"/>
</dbReference>
<proteinExistence type="inferred from homology"/>
<comment type="caution">
    <text evidence="8">The sequence shown here is derived from an EMBL/GenBank/DDBJ whole genome shotgun (WGS) entry which is preliminary data.</text>
</comment>
<keyword evidence="5" id="KW-0676">Redox-active center</keyword>
<evidence type="ECO:0000256" key="3">
    <source>
        <dbReference type="ARBA" id="ARBA00023002"/>
    </source>
</evidence>
<name>A0A1F6Y623_9BACT</name>
<evidence type="ECO:0000256" key="5">
    <source>
        <dbReference type="ARBA" id="ARBA00023284"/>
    </source>
</evidence>
<evidence type="ECO:0000256" key="6">
    <source>
        <dbReference type="SAM" id="Phobius"/>
    </source>
</evidence>
<keyword evidence="2" id="KW-0732">Signal</keyword>
<comment type="similarity">
    <text evidence="1">Belongs to the thioredoxin family. DsbA subfamily.</text>
</comment>
<dbReference type="InterPro" id="IPR036249">
    <property type="entry name" value="Thioredoxin-like_sf"/>
</dbReference>
<evidence type="ECO:0000313" key="8">
    <source>
        <dbReference type="EMBL" id="OGJ01808.1"/>
    </source>
</evidence>
<accession>A0A1F6Y623</accession>
<evidence type="ECO:0000313" key="9">
    <source>
        <dbReference type="Proteomes" id="UP000178645"/>
    </source>
</evidence>
<protein>
    <recommendedName>
        <fullName evidence="7">Thioredoxin domain-containing protein</fullName>
    </recommendedName>
</protein>
<keyword evidence="6" id="KW-0472">Membrane</keyword>
<keyword evidence="6" id="KW-0812">Transmembrane</keyword>
<dbReference type="PANTHER" id="PTHR13887">
    <property type="entry name" value="GLUTATHIONE S-TRANSFERASE KAPPA"/>
    <property type="match status" value="1"/>
</dbReference>
<evidence type="ECO:0000256" key="2">
    <source>
        <dbReference type="ARBA" id="ARBA00022729"/>
    </source>
</evidence>
<evidence type="ECO:0000256" key="1">
    <source>
        <dbReference type="ARBA" id="ARBA00005791"/>
    </source>
</evidence>
<keyword evidence="6" id="KW-1133">Transmembrane helix</keyword>
<feature type="domain" description="Thioredoxin" evidence="7">
    <location>
        <begin position="39"/>
        <end position="241"/>
    </location>
</feature>
<dbReference type="AlphaFoldDB" id="A0A1F6Y623"/>
<keyword evidence="4" id="KW-1015">Disulfide bond</keyword>
<dbReference type="Proteomes" id="UP000178645">
    <property type="component" value="Unassembled WGS sequence"/>
</dbReference>
<reference evidence="8 9" key="1">
    <citation type="journal article" date="2016" name="Nat. Commun.">
        <title>Thousands of microbial genomes shed light on interconnected biogeochemical processes in an aquifer system.</title>
        <authorList>
            <person name="Anantharaman K."/>
            <person name="Brown C.T."/>
            <person name="Hug L.A."/>
            <person name="Sharon I."/>
            <person name="Castelle C.J."/>
            <person name="Probst A.J."/>
            <person name="Thomas B.C."/>
            <person name="Singh A."/>
            <person name="Wilkins M.J."/>
            <person name="Karaoz U."/>
            <person name="Brodie E.L."/>
            <person name="Williams K.H."/>
            <person name="Hubbard S.S."/>
            <person name="Banfield J.F."/>
        </authorList>
    </citation>
    <scope>NUCLEOTIDE SEQUENCE [LARGE SCALE GENOMIC DNA]</scope>
</reference>
<dbReference type="Pfam" id="PF13462">
    <property type="entry name" value="Thioredoxin_4"/>
    <property type="match status" value="1"/>
</dbReference>
<dbReference type="GO" id="GO:0016491">
    <property type="term" value="F:oxidoreductase activity"/>
    <property type="evidence" value="ECO:0007669"/>
    <property type="project" value="UniProtKB-KW"/>
</dbReference>
<dbReference type="EMBL" id="MFVU01000017">
    <property type="protein sequence ID" value="OGJ01808.1"/>
    <property type="molecule type" value="Genomic_DNA"/>
</dbReference>
<organism evidence="8 9">
    <name type="scientific">Candidatus Nomurabacteria bacterium RIFCSPLOWO2_12_FULL_44_11</name>
    <dbReference type="NCBI Taxonomy" id="1801796"/>
    <lineage>
        <taxon>Bacteria</taxon>
        <taxon>Candidatus Nomuraibacteriota</taxon>
    </lineage>
</organism>